<proteinExistence type="inferred from homology"/>
<gene>
    <name evidence="3" type="ORF">IAD18_06355</name>
</gene>
<dbReference type="Pfam" id="PF01464">
    <property type="entry name" value="SLT"/>
    <property type="match status" value="1"/>
</dbReference>
<accession>A0A9D1ILQ9</accession>
<protein>
    <submittedName>
        <fullName evidence="3">Transglycosylase SLT domain-containing protein</fullName>
    </submittedName>
</protein>
<dbReference type="Gene3D" id="1.10.530.10">
    <property type="match status" value="1"/>
</dbReference>
<comment type="caution">
    <text evidence="3">The sequence shown here is derived from an EMBL/GenBank/DDBJ whole genome shotgun (WGS) entry which is preliminary data.</text>
</comment>
<dbReference type="AlphaFoldDB" id="A0A9D1ILQ9"/>
<dbReference type="InterPro" id="IPR008258">
    <property type="entry name" value="Transglycosylase_SLT_dom_1"/>
</dbReference>
<evidence type="ECO:0000256" key="1">
    <source>
        <dbReference type="ARBA" id="ARBA00007734"/>
    </source>
</evidence>
<dbReference type="PANTHER" id="PTHR37423">
    <property type="entry name" value="SOLUBLE LYTIC MUREIN TRANSGLYCOSYLASE-RELATED"/>
    <property type="match status" value="1"/>
</dbReference>
<sequence length="207" mass="23872">IEKTLFRHYFETSKINRRKIIDLKKLRYGHISEYDNLFKAYAKTIDWDWKLLAAQGYVESRFDPNATSWAGAKGLMQLMPGTARNYGLSPEEITNPEKNIEAATKSIRDLNKSLKKYVPDDAERIKFILAAYNSGIAHIYDAIALAKKYGKNPQIWHGNVSEALLMKSNPEFYNDDVCKYGYFRGKQTVSYVNEVSQTYDIFCQAIK</sequence>
<feature type="non-terminal residue" evidence="3">
    <location>
        <position position="1"/>
    </location>
</feature>
<dbReference type="EMBL" id="DVMS01000180">
    <property type="protein sequence ID" value="HIU39270.1"/>
    <property type="molecule type" value="Genomic_DNA"/>
</dbReference>
<evidence type="ECO:0000313" key="3">
    <source>
        <dbReference type="EMBL" id="HIU39270.1"/>
    </source>
</evidence>
<evidence type="ECO:0000259" key="2">
    <source>
        <dbReference type="Pfam" id="PF01464"/>
    </source>
</evidence>
<reference evidence="3" key="1">
    <citation type="submission" date="2020-10" db="EMBL/GenBank/DDBJ databases">
        <authorList>
            <person name="Gilroy R."/>
        </authorList>
    </citation>
    <scope>NUCLEOTIDE SEQUENCE</scope>
    <source>
        <strain evidence="3">17073</strain>
    </source>
</reference>
<organism evidence="3 4">
    <name type="scientific">Candidatus Limisoma intestinavium</name>
    <dbReference type="NCBI Taxonomy" id="2840856"/>
    <lineage>
        <taxon>Bacteria</taxon>
        <taxon>Pseudomonadati</taxon>
        <taxon>Bacteroidota</taxon>
        <taxon>Bacteroidia</taxon>
        <taxon>Bacteroidales</taxon>
        <taxon>Candidatus Limisoma</taxon>
    </lineage>
</organism>
<name>A0A9D1ILQ9_9BACT</name>
<dbReference type="Proteomes" id="UP000824076">
    <property type="component" value="Unassembled WGS sequence"/>
</dbReference>
<dbReference type="CDD" id="cd13403">
    <property type="entry name" value="MLTF-like"/>
    <property type="match status" value="1"/>
</dbReference>
<dbReference type="SUPFAM" id="SSF53955">
    <property type="entry name" value="Lysozyme-like"/>
    <property type="match status" value="1"/>
</dbReference>
<feature type="domain" description="Transglycosylase SLT" evidence="2">
    <location>
        <begin position="37"/>
        <end position="153"/>
    </location>
</feature>
<evidence type="ECO:0000313" key="4">
    <source>
        <dbReference type="Proteomes" id="UP000824076"/>
    </source>
</evidence>
<reference evidence="3" key="2">
    <citation type="journal article" date="2021" name="PeerJ">
        <title>Extensive microbial diversity within the chicken gut microbiome revealed by metagenomics and culture.</title>
        <authorList>
            <person name="Gilroy R."/>
            <person name="Ravi A."/>
            <person name="Getino M."/>
            <person name="Pursley I."/>
            <person name="Horton D.L."/>
            <person name="Alikhan N.F."/>
            <person name="Baker D."/>
            <person name="Gharbi K."/>
            <person name="Hall N."/>
            <person name="Watson M."/>
            <person name="Adriaenssens E.M."/>
            <person name="Foster-Nyarko E."/>
            <person name="Jarju S."/>
            <person name="Secka A."/>
            <person name="Antonio M."/>
            <person name="Oren A."/>
            <person name="Chaudhuri R.R."/>
            <person name="La Ragione R."/>
            <person name="Hildebrand F."/>
            <person name="Pallen M.J."/>
        </authorList>
    </citation>
    <scope>NUCLEOTIDE SEQUENCE</scope>
    <source>
        <strain evidence="3">17073</strain>
    </source>
</reference>
<comment type="similarity">
    <text evidence="1">Belongs to the transglycosylase Slt family.</text>
</comment>
<dbReference type="InterPro" id="IPR023346">
    <property type="entry name" value="Lysozyme-like_dom_sf"/>
</dbReference>
<dbReference type="PANTHER" id="PTHR37423:SF2">
    <property type="entry name" value="MEMBRANE-BOUND LYTIC MUREIN TRANSGLYCOSYLASE C"/>
    <property type="match status" value="1"/>
</dbReference>